<sequence>MKVITATLMACTLWGCSKTEDRVLNVVTHEIEKCRASTERFHEVKLHGDRSYQVLVEACHEPISEVEMANEWRGQVRTGPVVWMAGEDKALRAFVLNNVEWPDLDRALSMADDPKASHGTLSEAEASFAKAQQAFPKNGWVRLQRLENLIHLREKTRSGTEAPETLGEEAQAVLDEIAAWAGEAQKPEVLAGARMLALTYYEDYIRRQEGALEALGSRNPWIEAAIEQAIKDGDTKTVQEYQAELEERLEREPAEREALEVRLHKLKELRCEQASQLSVSGVEDNALREEVTQKKASITCPVPPRAEASAE</sequence>
<reference evidence="1 2" key="1">
    <citation type="submission" date="2018-05" db="EMBL/GenBank/DDBJ databases">
        <title>Lujinxingia marina gen. nov. sp. nov., a new facultative anaerobic member of the class Deltaproteobacteria, and proposal of Lujinxingaceae fam. nov.</title>
        <authorList>
            <person name="Li C.-M."/>
        </authorList>
    </citation>
    <scope>NUCLEOTIDE SEQUENCE [LARGE SCALE GENOMIC DNA]</scope>
    <source>
        <strain evidence="1 2">B210</strain>
    </source>
</reference>
<gene>
    <name evidence="1" type="ORF">DL240_00855</name>
</gene>
<protein>
    <submittedName>
        <fullName evidence="1">Uncharacterized protein</fullName>
    </submittedName>
</protein>
<accession>A0A328C9K7</accession>
<evidence type="ECO:0000313" key="1">
    <source>
        <dbReference type="EMBL" id="RAL24792.1"/>
    </source>
</evidence>
<dbReference type="AlphaFoldDB" id="A0A328C9K7"/>
<evidence type="ECO:0000313" key="2">
    <source>
        <dbReference type="Proteomes" id="UP000249169"/>
    </source>
</evidence>
<dbReference type="Proteomes" id="UP000249169">
    <property type="component" value="Unassembled WGS sequence"/>
</dbReference>
<keyword evidence="2" id="KW-1185">Reference proteome</keyword>
<proteinExistence type="predicted"/>
<dbReference type="EMBL" id="QHKO01000001">
    <property type="protein sequence ID" value="RAL24792.1"/>
    <property type="molecule type" value="Genomic_DNA"/>
</dbReference>
<organism evidence="1 2">
    <name type="scientific">Lujinxingia litoralis</name>
    <dbReference type="NCBI Taxonomy" id="2211119"/>
    <lineage>
        <taxon>Bacteria</taxon>
        <taxon>Deltaproteobacteria</taxon>
        <taxon>Bradymonadales</taxon>
        <taxon>Lujinxingiaceae</taxon>
        <taxon>Lujinxingia</taxon>
    </lineage>
</organism>
<comment type="caution">
    <text evidence="1">The sequence shown here is derived from an EMBL/GenBank/DDBJ whole genome shotgun (WGS) entry which is preliminary data.</text>
</comment>
<name>A0A328C9K7_9DELT</name>